<feature type="non-terminal residue" evidence="2">
    <location>
        <position position="1"/>
    </location>
</feature>
<dbReference type="PANTHER" id="PTHR11635:SF152">
    <property type="entry name" value="CAMP-DEPENDENT PROTEIN KINASE TYPE I REGULATORY SUBUNIT-RELATED"/>
    <property type="match status" value="1"/>
</dbReference>
<comment type="caution">
    <text evidence="2">The sequence shown here is derived from an EMBL/GenBank/DDBJ whole genome shotgun (WGS) entry which is preliminary data.</text>
</comment>
<name>A0A0P9DAG8_9CHLR</name>
<feature type="domain" description="Cyclic nucleotide-binding" evidence="1">
    <location>
        <begin position="96"/>
        <end position="185"/>
    </location>
</feature>
<keyword evidence="3" id="KW-1185">Reference proteome</keyword>
<evidence type="ECO:0000313" key="2">
    <source>
        <dbReference type="EMBL" id="KPV52690.1"/>
    </source>
</evidence>
<proteinExistence type="predicted"/>
<dbReference type="SUPFAM" id="SSF51206">
    <property type="entry name" value="cAMP-binding domain-like"/>
    <property type="match status" value="2"/>
</dbReference>
<dbReference type="GO" id="GO:0005952">
    <property type="term" value="C:cAMP-dependent protein kinase complex"/>
    <property type="evidence" value="ECO:0007669"/>
    <property type="project" value="InterPro"/>
</dbReference>
<evidence type="ECO:0000259" key="1">
    <source>
        <dbReference type="PROSITE" id="PS50042"/>
    </source>
</evidence>
<dbReference type="CDD" id="cd00038">
    <property type="entry name" value="CAP_ED"/>
    <property type="match status" value="2"/>
</dbReference>
<sequence length="353" mass="37884">DRERARISPLVGALPLDMQGARYAEVLRYTVASVEAIAGATFARRAIQAAYDALPWPERETASRYCFPDTPWARELSHAFGDVREARLRLLRQLDLFLACDDDELAALAHAIEEQHVPAGAALLQNGTHAPGIWLIEAGEVAATRNRQLVDELHRGDAFGAEFLPDGTPSDMTFRANISSDLLFIPAEACGPALHTGAPGSARSEAAVRLKLLERVPMFAELPRNTLRGLANIARQQQFAPRSVIVRQGAPSGVFYIIRQGQAAVLVRDNPAGEAPAPVRKGAQLGAEEFFGELELLRGTPPVASVVTLTPLVALALPHAAVQALLSGDTRAAKDLEQIGTGRLIALRATPDA</sequence>
<feature type="domain" description="Cyclic nucleotide-binding" evidence="1">
    <location>
        <begin position="218"/>
        <end position="326"/>
    </location>
</feature>
<accession>A0A0P9DAG8</accession>
<dbReference type="InterPro" id="IPR000595">
    <property type="entry name" value="cNMP-bd_dom"/>
</dbReference>
<dbReference type="InterPro" id="IPR014710">
    <property type="entry name" value="RmlC-like_jellyroll"/>
</dbReference>
<reference evidence="2 3" key="1">
    <citation type="submission" date="2015-09" db="EMBL/GenBank/DDBJ databases">
        <title>Draft genome sequence of Kouleothrix aurantiaca JCM 19913.</title>
        <authorList>
            <person name="Hemp J."/>
        </authorList>
    </citation>
    <scope>NUCLEOTIDE SEQUENCE [LARGE SCALE GENOMIC DNA]</scope>
    <source>
        <strain evidence="2 3">COM-B</strain>
    </source>
</reference>
<organism evidence="2 3">
    <name type="scientific">Kouleothrix aurantiaca</name>
    <dbReference type="NCBI Taxonomy" id="186479"/>
    <lineage>
        <taxon>Bacteria</taxon>
        <taxon>Bacillati</taxon>
        <taxon>Chloroflexota</taxon>
        <taxon>Chloroflexia</taxon>
        <taxon>Chloroflexales</taxon>
        <taxon>Roseiflexineae</taxon>
        <taxon>Roseiflexaceae</taxon>
        <taxon>Kouleothrix</taxon>
    </lineage>
</organism>
<dbReference type="PATRIC" id="fig|186479.3.peg.8440"/>
<dbReference type="EMBL" id="LJCR01000460">
    <property type="protein sequence ID" value="KPV52690.1"/>
    <property type="molecule type" value="Genomic_DNA"/>
</dbReference>
<dbReference type="InterPro" id="IPR050503">
    <property type="entry name" value="cAMP-dep_PK_reg_su-like"/>
</dbReference>
<dbReference type="Proteomes" id="UP000050509">
    <property type="component" value="Unassembled WGS sequence"/>
</dbReference>
<dbReference type="InterPro" id="IPR018490">
    <property type="entry name" value="cNMP-bd_dom_sf"/>
</dbReference>
<dbReference type="GO" id="GO:0005829">
    <property type="term" value="C:cytosol"/>
    <property type="evidence" value="ECO:0007669"/>
    <property type="project" value="TreeGrafter"/>
</dbReference>
<gene>
    <name evidence="2" type="ORF">SE17_13975</name>
</gene>
<dbReference type="PANTHER" id="PTHR11635">
    <property type="entry name" value="CAMP-DEPENDENT PROTEIN KINASE REGULATORY CHAIN"/>
    <property type="match status" value="1"/>
</dbReference>
<dbReference type="PROSITE" id="PS50042">
    <property type="entry name" value="CNMP_BINDING_3"/>
    <property type="match status" value="2"/>
</dbReference>
<dbReference type="AlphaFoldDB" id="A0A0P9DAG8"/>
<dbReference type="SMART" id="SM00100">
    <property type="entry name" value="cNMP"/>
    <property type="match status" value="2"/>
</dbReference>
<protein>
    <submittedName>
        <fullName evidence="2">Cyclic nucleotide-binding protein</fullName>
    </submittedName>
</protein>
<dbReference type="Gene3D" id="2.60.120.10">
    <property type="entry name" value="Jelly Rolls"/>
    <property type="match status" value="2"/>
</dbReference>
<evidence type="ECO:0000313" key="3">
    <source>
        <dbReference type="Proteomes" id="UP000050509"/>
    </source>
</evidence>
<dbReference type="Pfam" id="PF00027">
    <property type="entry name" value="cNMP_binding"/>
    <property type="match status" value="2"/>
</dbReference>